<reference evidence="8 9" key="1">
    <citation type="submission" date="2019-11" db="EMBL/GenBank/DDBJ databases">
        <authorList>
            <person name="Holert J."/>
        </authorList>
    </citation>
    <scope>NUCLEOTIDE SEQUENCE [LARGE SCALE GENOMIC DNA]</scope>
    <source>
        <strain evidence="8">SB11_3</strain>
    </source>
</reference>
<evidence type="ECO:0000256" key="5">
    <source>
        <dbReference type="ARBA" id="ARBA00023002"/>
    </source>
</evidence>
<evidence type="ECO:0000256" key="6">
    <source>
        <dbReference type="ARBA" id="ARBA00023004"/>
    </source>
</evidence>
<keyword evidence="5 8" id="KW-0560">Oxidoreductase</keyword>
<keyword evidence="6" id="KW-0408">Iron</keyword>
<dbReference type="SMART" id="SM00702">
    <property type="entry name" value="P4Hc"/>
    <property type="match status" value="1"/>
</dbReference>
<dbReference type="InterPro" id="IPR044862">
    <property type="entry name" value="Pro_4_hyd_alph_FE2OG_OXY"/>
</dbReference>
<keyword evidence="9" id="KW-1185">Reference proteome</keyword>
<gene>
    <name evidence="8" type="primary">ybiX</name>
    <name evidence="8" type="ORF">OPDIPICF_03788</name>
</gene>
<dbReference type="GO" id="GO:0005506">
    <property type="term" value="F:iron ion binding"/>
    <property type="evidence" value="ECO:0007669"/>
    <property type="project" value="InterPro"/>
</dbReference>
<keyword evidence="2" id="KW-0479">Metal-binding</keyword>
<dbReference type="SUPFAM" id="SSF51197">
    <property type="entry name" value="Clavaminate synthase-like"/>
    <property type="match status" value="1"/>
</dbReference>
<accession>A0A5S9NPG1</accession>
<feature type="domain" description="Fe2OG dioxygenase" evidence="7">
    <location>
        <begin position="109"/>
        <end position="204"/>
    </location>
</feature>
<comment type="cofactor">
    <cofactor evidence="1">
        <name>L-ascorbate</name>
        <dbReference type="ChEBI" id="CHEBI:38290"/>
    </cofactor>
</comment>
<evidence type="ECO:0000256" key="4">
    <source>
        <dbReference type="ARBA" id="ARBA00022964"/>
    </source>
</evidence>
<name>A0A5S9NPG1_9GAMM</name>
<dbReference type="GO" id="GO:0016705">
    <property type="term" value="F:oxidoreductase activity, acting on paired donors, with incorporation or reduction of molecular oxygen"/>
    <property type="evidence" value="ECO:0007669"/>
    <property type="project" value="InterPro"/>
</dbReference>
<dbReference type="AlphaFoldDB" id="A0A5S9NPG1"/>
<organism evidence="8 9">
    <name type="scientific">BD1-7 clade bacterium</name>
    <dbReference type="NCBI Taxonomy" id="2029982"/>
    <lineage>
        <taxon>Bacteria</taxon>
        <taxon>Pseudomonadati</taxon>
        <taxon>Pseudomonadota</taxon>
        <taxon>Gammaproteobacteria</taxon>
        <taxon>Cellvibrionales</taxon>
        <taxon>Spongiibacteraceae</taxon>
        <taxon>BD1-7 clade</taxon>
    </lineage>
</organism>
<keyword evidence="4" id="KW-0223">Dioxygenase</keyword>
<evidence type="ECO:0000256" key="2">
    <source>
        <dbReference type="ARBA" id="ARBA00022723"/>
    </source>
</evidence>
<sequence>MEKQHKVNQPLEQPLTGNVPVDDAPEKFLRCLTLESGINAAQRAELIERIKTNWRDAAVSGCNDAGINKALRSTRLQWLLPEEFPDLYQQLWQLSEEANRHFQLSIHGMSTPLQLAWYSAETQDHFCWHTDIGPQLWHRKISLSIPLSDESDYEGGDLEFMFSEKIHRPTQTAGQAIVFPSFALHRVTPVTRGERVALVGWISGDEWC</sequence>
<dbReference type="InterPro" id="IPR005123">
    <property type="entry name" value="Oxoglu/Fe-dep_dioxygenase_dom"/>
</dbReference>
<dbReference type="GO" id="GO:0051213">
    <property type="term" value="F:dioxygenase activity"/>
    <property type="evidence" value="ECO:0007669"/>
    <property type="project" value="UniProtKB-KW"/>
</dbReference>
<dbReference type="EC" id="1.14.11.-" evidence="8"/>
<dbReference type="GO" id="GO:0031418">
    <property type="term" value="F:L-ascorbic acid binding"/>
    <property type="evidence" value="ECO:0007669"/>
    <property type="project" value="UniProtKB-KW"/>
</dbReference>
<dbReference type="InterPro" id="IPR006620">
    <property type="entry name" value="Pro_4_hyd_alph"/>
</dbReference>
<evidence type="ECO:0000313" key="9">
    <source>
        <dbReference type="Proteomes" id="UP000441399"/>
    </source>
</evidence>
<evidence type="ECO:0000313" key="8">
    <source>
        <dbReference type="EMBL" id="CAA0092283.1"/>
    </source>
</evidence>
<evidence type="ECO:0000256" key="3">
    <source>
        <dbReference type="ARBA" id="ARBA00022896"/>
    </source>
</evidence>
<keyword evidence="3" id="KW-0847">Vitamin C</keyword>
<evidence type="ECO:0000256" key="1">
    <source>
        <dbReference type="ARBA" id="ARBA00001961"/>
    </source>
</evidence>
<dbReference type="Proteomes" id="UP000441399">
    <property type="component" value="Unassembled WGS sequence"/>
</dbReference>
<evidence type="ECO:0000259" key="7">
    <source>
        <dbReference type="PROSITE" id="PS51471"/>
    </source>
</evidence>
<protein>
    <submittedName>
        <fullName evidence="8">PKHD-type hydroxylase YbiX</fullName>
        <ecNumber evidence="8">1.14.11.-</ecNumber>
    </submittedName>
</protein>
<dbReference type="PROSITE" id="PS51471">
    <property type="entry name" value="FE2OG_OXY"/>
    <property type="match status" value="1"/>
</dbReference>
<proteinExistence type="predicted"/>
<dbReference type="OrthoDB" id="9812472at2"/>
<dbReference type="Pfam" id="PF13640">
    <property type="entry name" value="2OG-FeII_Oxy_3"/>
    <property type="match status" value="1"/>
</dbReference>
<dbReference type="EMBL" id="CACSIO010000002">
    <property type="protein sequence ID" value="CAA0092283.1"/>
    <property type="molecule type" value="Genomic_DNA"/>
</dbReference>
<dbReference type="Gene3D" id="2.60.120.620">
    <property type="entry name" value="q2cbj1_9rhob like domain"/>
    <property type="match status" value="1"/>
</dbReference>